<name>A0A6I9YKF3_9SAUR</name>
<gene>
    <name evidence="2" type="primary">LOC106551298</name>
</gene>
<dbReference type="InterPro" id="IPR026791">
    <property type="entry name" value="DOCK"/>
</dbReference>
<dbReference type="Proteomes" id="UP000504617">
    <property type="component" value="Unplaced"/>
</dbReference>
<keyword evidence="1" id="KW-1185">Reference proteome</keyword>
<dbReference type="GeneID" id="106551298"/>
<dbReference type="GO" id="GO:0007264">
    <property type="term" value="P:small GTPase-mediated signal transduction"/>
    <property type="evidence" value="ECO:0007669"/>
    <property type="project" value="InterPro"/>
</dbReference>
<dbReference type="PANTHER" id="PTHR23317">
    <property type="entry name" value="DEDICATOR OF CYTOKINESIS DOCK"/>
    <property type="match status" value="1"/>
</dbReference>
<proteinExistence type="predicted"/>
<dbReference type="KEGG" id="tsr:106551298"/>
<accession>A0A6I9YKF3</accession>
<evidence type="ECO:0000313" key="1">
    <source>
        <dbReference type="Proteomes" id="UP000504617"/>
    </source>
</evidence>
<protein>
    <submittedName>
        <fullName evidence="2">Dedicator of cytokinesis protein 6-like</fullName>
    </submittedName>
</protein>
<dbReference type="GO" id="GO:0005829">
    <property type="term" value="C:cytosol"/>
    <property type="evidence" value="ECO:0007669"/>
    <property type="project" value="TreeGrafter"/>
</dbReference>
<dbReference type="PANTHER" id="PTHR23317:SF65">
    <property type="entry name" value="DEDICATOR OF CYTOKINESIS PROTEIN 6"/>
    <property type="match status" value="1"/>
</dbReference>
<evidence type="ECO:0000313" key="2">
    <source>
        <dbReference type="RefSeq" id="XP_013924853.1"/>
    </source>
</evidence>
<reference evidence="2" key="1">
    <citation type="submission" date="2025-08" db="UniProtKB">
        <authorList>
            <consortium name="RefSeq"/>
        </authorList>
    </citation>
    <scope>IDENTIFICATION</scope>
    <source>
        <tissue evidence="2">Skeletal muscle</tissue>
    </source>
</reference>
<dbReference type="RefSeq" id="XP_013924853.1">
    <property type="nucleotide sequence ID" value="XM_014069378.1"/>
</dbReference>
<organism evidence="1 2">
    <name type="scientific">Thamnophis sirtalis</name>
    <dbReference type="NCBI Taxonomy" id="35019"/>
    <lineage>
        <taxon>Eukaryota</taxon>
        <taxon>Metazoa</taxon>
        <taxon>Chordata</taxon>
        <taxon>Craniata</taxon>
        <taxon>Vertebrata</taxon>
        <taxon>Euteleostomi</taxon>
        <taxon>Lepidosauria</taxon>
        <taxon>Squamata</taxon>
        <taxon>Bifurcata</taxon>
        <taxon>Unidentata</taxon>
        <taxon>Episquamata</taxon>
        <taxon>Toxicofera</taxon>
        <taxon>Serpentes</taxon>
        <taxon>Colubroidea</taxon>
        <taxon>Colubridae</taxon>
        <taxon>Natricinae</taxon>
        <taxon>Thamnophis</taxon>
    </lineage>
</organism>
<sequence>MQRLIQNNNIMFYELSKSPSLTIGSMIYVTLASQEEAIERCSIPDIPKEHFGQRILVKCLSLKFEIEVEPIFGSLALYDVKEKKKISENFYFDLNSEHMKSLLRSHSTHPAISTLARSAVFSLTHPSPEIFLVIKVRCLLSFFNSHICSHSNKCWREKMTIYTLILHECKIGSMFMHLLYFGVSETNGSQ</sequence>
<dbReference type="GO" id="GO:0005085">
    <property type="term" value="F:guanyl-nucleotide exchange factor activity"/>
    <property type="evidence" value="ECO:0007669"/>
    <property type="project" value="InterPro"/>
</dbReference>
<dbReference type="AlphaFoldDB" id="A0A6I9YKF3"/>
<dbReference type="OrthoDB" id="47328at2759"/>